<keyword evidence="3" id="KW-1185">Reference proteome</keyword>
<dbReference type="AlphaFoldDB" id="A0A1I8M7D4"/>
<dbReference type="PANTHER" id="PTHR14787:SF1">
    <property type="entry name" value="ATPASE PAAT"/>
    <property type="match status" value="1"/>
</dbReference>
<reference evidence="2" key="1">
    <citation type="submission" date="2020-05" db="UniProtKB">
        <authorList>
            <consortium name="EnsemblMetazoa"/>
        </authorList>
    </citation>
    <scope>IDENTIFICATION</scope>
    <source>
        <strain evidence="2">Aabys</strain>
    </source>
</reference>
<dbReference type="Proteomes" id="UP001652621">
    <property type="component" value="Unplaced"/>
</dbReference>
<dbReference type="Pfam" id="PF14958">
    <property type="entry name" value="PAAT-like"/>
    <property type="match status" value="1"/>
</dbReference>
<dbReference type="VEuPathDB" id="VectorBase:MDOMA2_020812"/>
<name>A0A1I8M7D4_MUSDO</name>
<dbReference type="PANTHER" id="PTHR14787">
    <property type="entry name" value="C10ORF188 FAMILY MEMBER"/>
    <property type="match status" value="1"/>
</dbReference>
<feature type="coiled-coil region" evidence="1">
    <location>
        <begin position="253"/>
        <end position="289"/>
    </location>
</feature>
<sequence>MTLQTAVNSKHQLLQFKTKDFWDLHCLEMAGGNCIDPTLVKVGCNWTRISGCPLAEALQLANADPDVFQRPTNEELVDQEKAVLLTKSDDDSEYCELDIQLYPEYKIQAFCMVCSVDKLEIFQGLSKEYLETIYGERLMEEDYLDDQLKTYRYDVELQKSGITRLTIKFLSKSLTEICLFGVQIQTAPNPRGITTLIPNLNEETSGEATTLEKSKRLLELLARSKTLKENTQQFENINIGESDKNTMLIQDYIDQKLNEMEERINQRLNLMEERQMACLNRLLEKLENIK</sequence>
<dbReference type="VEuPathDB" id="VectorBase:MDOA002015"/>
<keyword evidence="1" id="KW-0175">Coiled coil</keyword>
<dbReference type="eggNOG" id="ENOG502SBWR">
    <property type="taxonomic scope" value="Eukaryota"/>
</dbReference>
<gene>
    <name evidence="2" type="primary">101896794</name>
    <name evidence="4" type="synonym">LOC101896794</name>
</gene>
<evidence type="ECO:0000313" key="2">
    <source>
        <dbReference type="EnsemblMetazoa" id="MDOA002015-PA"/>
    </source>
</evidence>
<evidence type="ECO:0000313" key="3">
    <source>
        <dbReference type="Proteomes" id="UP001652621"/>
    </source>
</evidence>
<evidence type="ECO:0000313" key="4">
    <source>
        <dbReference type="RefSeq" id="XP_005191847.1"/>
    </source>
</evidence>
<dbReference type="KEGG" id="mde:101896794"/>
<dbReference type="InterPro" id="IPR028043">
    <property type="entry name" value="PAAT-like"/>
</dbReference>
<protein>
    <submittedName>
        <fullName evidence="4">Uncharacterized protein LOC101896794</fullName>
    </submittedName>
</protein>
<reference evidence="4" key="2">
    <citation type="submission" date="2025-04" db="UniProtKB">
        <authorList>
            <consortium name="RefSeq"/>
        </authorList>
    </citation>
    <scope>IDENTIFICATION</scope>
    <source>
        <strain evidence="4">Aabys</strain>
    </source>
</reference>
<dbReference type="GeneID" id="101896794"/>
<accession>A0A1I8M7D4</accession>
<organism evidence="2">
    <name type="scientific">Musca domestica</name>
    <name type="common">House fly</name>
    <dbReference type="NCBI Taxonomy" id="7370"/>
    <lineage>
        <taxon>Eukaryota</taxon>
        <taxon>Metazoa</taxon>
        <taxon>Ecdysozoa</taxon>
        <taxon>Arthropoda</taxon>
        <taxon>Hexapoda</taxon>
        <taxon>Insecta</taxon>
        <taxon>Pterygota</taxon>
        <taxon>Neoptera</taxon>
        <taxon>Endopterygota</taxon>
        <taxon>Diptera</taxon>
        <taxon>Brachycera</taxon>
        <taxon>Muscomorpha</taxon>
        <taxon>Muscoidea</taxon>
        <taxon>Muscidae</taxon>
        <taxon>Musca</taxon>
    </lineage>
</organism>
<dbReference type="OrthoDB" id="7880149at2759"/>
<dbReference type="RefSeq" id="XP_005191847.1">
    <property type="nucleotide sequence ID" value="XM_005191790.3"/>
</dbReference>
<evidence type="ECO:0000256" key="1">
    <source>
        <dbReference type="SAM" id="Coils"/>
    </source>
</evidence>
<dbReference type="EnsemblMetazoa" id="MDOA002015-RA">
    <property type="protein sequence ID" value="MDOA002015-PA"/>
    <property type="gene ID" value="MDOA002015"/>
</dbReference>
<proteinExistence type="predicted"/>